<comment type="caution">
    <text evidence="5">The sequence shown here is derived from an EMBL/GenBank/DDBJ whole genome shotgun (WGS) entry which is preliminary data.</text>
</comment>
<dbReference type="GO" id="GO:0003677">
    <property type="term" value="F:DNA binding"/>
    <property type="evidence" value="ECO:0007669"/>
    <property type="project" value="UniProtKB-KW"/>
</dbReference>
<dbReference type="PANTHER" id="PTHR33204">
    <property type="entry name" value="TRANSCRIPTIONAL REGULATOR, MARR FAMILY"/>
    <property type="match status" value="1"/>
</dbReference>
<evidence type="ECO:0000259" key="4">
    <source>
        <dbReference type="PROSITE" id="PS51118"/>
    </source>
</evidence>
<organism evidence="5 6">
    <name type="scientific">Streptomyces scabichelini</name>
    <dbReference type="NCBI Taxonomy" id="2711217"/>
    <lineage>
        <taxon>Bacteria</taxon>
        <taxon>Bacillati</taxon>
        <taxon>Actinomycetota</taxon>
        <taxon>Actinomycetes</taxon>
        <taxon>Kitasatosporales</taxon>
        <taxon>Streptomycetaceae</taxon>
        <taxon>Streptomyces</taxon>
    </lineage>
</organism>
<evidence type="ECO:0000313" key="5">
    <source>
        <dbReference type="EMBL" id="NGO08667.1"/>
    </source>
</evidence>
<dbReference type="Proteomes" id="UP000472335">
    <property type="component" value="Unassembled WGS sequence"/>
</dbReference>
<evidence type="ECO:0000256" key="1">
    <source>
        <dbReference type="ARBA" id="ARBA00023015"/>
    </source>
</evidence>
<gene>
    <name evidence="5" type="ORF">G5C60_13865</name>
</gene>
<dbReference type="EMBL" id="JAAKZY010000035">
    <property type="protein sequence ID" value="NGO08667.1"/>
    <property type="molecule type" value="Genomic_DNA"/>
</dbReference>
<dbReference type="Pfam" id="PF01638">
    <property type="entry name" value="HxlR"/>
    <property type="match status" value="1"/>
</dbReference>
<sequence>MLDVVTSTEPSWDPYARECPSRDLLNRIGGKWTVLVLGQLADRRPHRFAAIRDQIEGVSDKMLTQTLRHLEEDGLVSRQVYPEVPPRVEYRLTALGATLRGPLAALRDWSISHTADVIAARECYARTNVRRSPS</sequence>
<keyword evidence="3" id="KW-0804">Transcription</keyword>
<dbReference type="InterPro" id="IPR036388">
    <property type="entry name" value="WH-like_DNA-bd_sf"/>
</dbReference>
<accession>A0A6G4V466</accession>
<evidence type="ECO:0000313" key="6">
    <source>
        <dbReference type="Proteomes" id="UP000472335"/>
    </source>
</evidence>
<dbReference type="SUPFAM" id="SSF46785">
    <property type="entry name" value="Winged helix' DNA-binding domain"/>
    <property type="match status" value="1"/>
</dbReference>
<dbReference type="PANTHER" id="PTHR33204:SF18">
    <property type="entry name" value="TRANSCRIPTIONAL REGULATORY PROTEIN"/>
    <property type="match status" value="1"/>
</dbReference>
<evidence type="ECO:0000256" key="3">
    <source>
        <dbReference type="ARBA" id="ARBA00023163"/>
    </source>
</evidence>
<evidence type="ECO:0000256" key="2">
    <source>
        <dbReference type="ARBA" id="ARBA00023125"/>
    </source>
</evidence>
<keyword evidence="1" id="KW-0805">Transcription regulation</keyword>
<reference evidence="5 6" key="1">
    <citation type="submission" date="2020-02" db="EMBL/GenBank/DDBJ databases">
        <title>Whole-genome analyses of novel actinobacteria.</title>
        <authorList>
            <person name="Sahin N."/>
            <person name="Gencbay T."/>
        </authorList>
    </citation>
    <scope>NUCLEOTIDE SEQUENCE [LARGE SCALE GENOMIC DNA]</scope>
    <source>
        <strain evidence="5 6">HC44</strain>
    </source>
</reference>
<proteinExistence type="predicted"/>
<keyword evidence="2" id="KW-0238">DNA-binding</keyword>
<dbReference type="PROSITE" id="PS51118">
    <property type="entry name" value="HTH_HXLR"/>
    <property type="match status" value="1"/>
</dbReference>
<keyword evidence="6" id="KW-1185">Reference proteome</keyword>
<protein>
    <submittedName>
        <fullName evidence="5">Helix-turn-helix transcriptional regulator</fullName>
    </submittedName>
</protein>
<dbReference type="InterPro" id="IPR002577">
    <property type="entry name" value="HTH_HxlR"/>
</dbReference>
<dbReference type="InterPro" id="IPR036390">
    <property type="entry name" value="WH_DNA-bd_sf"/>
</dbReference>
<dbReference type="AlphaFoldDB" id="A0A6G4V466"/>
<dbReference type="Gene3D" id="1.10.10.10">
    <property type="entry name" value="Winged helix-like DNA-binding domain superfamily/Winged helix DNA-binding domain"/>
    <property type="match status" value="1"/>
</dbReference>
<name>A0A6G4V466_9ACTN</name>
<feature type="domain" description="HTH hxlR-type" evidence="4">
    <location>
        <begin position="19"/>
        <end position="118"/>
    </location>
</feature>